<protein>
    <recommendedName>
        <fullName evidence="3">DUF1657 domain-containing protein</fullName>
    </recommendedName>
</protein>
<accession>A0ABX3HZD0</accession>
<evidence type="ECO:0000313" key="2">
    <source>
        <dbReference type="Proteomes" id="UP000187046"/>
    </source>
</evidence>
<evidence type="ECO:0000313" key="1">
    <source>
        <dbReference type="EMBL" id="OMI24853.1"/>
    </source>
</evidence>
<dbReference type="Proteomes" id="UP000187046">
    <property type="component" value="Unassembled WGS sequence"/>
</dbReference>
<evidence type="ECO:0008006" key="3">
    <source>
        <dbReference type="Google" id="ProtNLM"/>
    </source>
</evidence>
<organism evidence="1 2">
    <name type="scientific">Bacillus haynesii</name>
    <dbReference type="NCBI Taxonomy" id="1925021"/>
    <lineage>
        <taxon>Bacteria</taxon>
        <taxon>Bacillati</taxon>
        <taxon>Bacillota</taxon>
        <taxon>Bacilli</taxon>
        <taxon>Bacillales</taxon>
        <taxon>Bacillaceae</taxon>
        <taxon>Bacillus</taxon>
    </lineage>
</organism>
<name>A0ABX3HZD0_9BACI</name>
<dbReference type="EMBL" id="MRBL01000036">
    <property type="protein sequence ID" value="OMI24853.1"/>
    <property type="molecule type" value="Genomic_DNA"/>
</dbReference>
<proteinExistence type="predicted"/>
<dbReference type="RefSeq" id="WP_076793922.1">
    <property type="nucleotide sequence ID" value="NZ_MRBL01000036.1"/>
</dbReference>
<reference evidence="1 2" key="1">
    <citation type="submission" date="2016-12" db="EMBL/GenBank/DDBJ databases">
        <title>Bacillus phylogenomics.</title>
        <authorList>
            <person name="Dunlap C."/>
        </authorList>
    </citation>
    <scope>NUCLEOTIDE SEQUENCE [LARGE SCALE GENOMIC DNA]</scope>
    <source>
        <strain evidence="1 2">NRRL B-41327</strain>
    </source>
</reference>
<comment type="caution">
    <text evidence="1">The sequence shown here is derived from an EMBL/GenBank/DDBJ whole genome shotgun (WGS) entry which is preliminary data.</text>
</comment>
<gene>
    <name evidence="1" type="ORF">BTA31_20840</name>
</gene>
<keyword evidence="2" id="KW-1185">Reference proteome</keyword>
<sequence>MGATFDSVEELLHATKVAGELRMAICVAKTKAELLSDSDDITMLQGALEEIARDLSETLDKHKL</sequence>